<evidence type="ECO:0000259" key="1">
    <source>
        <dbReference type="Pfam" id="PF06283"/>
    </source>
</evidence>
<organism evidence="2 3">
    <name type="scientific">Cyclobacterium qasimii M12-11B</name>
    <dbReference type="NCBI Taxonomy" id="641524"/>
    <lineage>
        <taxon>Bacteria</taxon>
        <taxon>Pseudomonadati</taxon>
        <taxon>Bacteroidota</taxon>
        <taxon>Cytophagia</taxon>
        <taxon>Cytophagales</taxon>
        <taxon>Cyclobacteriaceae</taxon>
        <taxon>Cyclobacterium</taxon>
    </lineage>
</organism>
<accession>S7VCN9</accession>
<dbReference type="AlphaFoldDB" id="S7VCN9"/>
<dbReference type="PATRIC" id="fig|641524.5.peg.3119"/>
<protein>
    <submittedName>
        <fullName evidence="2">Putative secreted glycosyl hydrolase</fullName>
    </submittedName>
</protein>
<gene>
    <name evidence="2" type="ORF">ADICYQ_3147</name>
</gene>
<dbReference type="Proteomes" id="UP000014974">
    <property type="component" value="Unassembled WGS sequence"/>
</dbReference>
<dbReference type="eggNOG" id="COG3828">
    <property type="taxonomic scope" value="Bacteria"/>
</dbReference>
<sequence length="78" mass="8749">MSILGKHLFQQGINLSYTTDPSDLNEEKLRLYDGLIIYANHEMISDEQEIALKNYIESGKALIPIHSGSFVSKILIGL</sequence>
<dbReference type="InterPro" id="IPR029010">
    <property type="entry name" value="ThuA-like"/>
</dbReference>
<comment type="caution">
    <text evidence="2">The sequence shown here is derived from an EMBL/GenBank/DDBJ whole genome shotgun (WGS) entry which is preliminary data.</text>
</comment>
<name>S7VCN9_9BACT</name>
<dbReference type="SUPFAM" id="SSF52317">
    <property type="entry name" value="Class I glutamine amidotransferase-like"/>
    <property type="match status" value="1"/>
</dbReference>
<feature type="domain" description="ThuA-like" evidence="1">
    <location>
        <begin position="6"/>
        <end position="69"/>
    </location>
</feature>
<dbReference type="Gene3D" id="3.40.50.880">
    <property type="match status" value="1"/>
</dbReference>
<dbReference type="EMBL" id="ATNM01000114">
    <property type="protein sequence ID" value="EPR67721.1"/>
    <property type="molecule type" value="Genomic_DNA"/>
</dbReference>
<dbReference type="GO" id="GO:0016787">
    <property type="term" value="F:hydrolase activity"/>
    <property type="evidence" value="ECO:0007669"/>
    <property type="project" value="UniProtKB-KW"/>
</dbReference>
<evidence type="ECO:0000313" key="2">
    <source>
        <dbReference type="EMBL" id="EPR67721.1"/>
    </source>
</evidence>
<dbReference type="STRING" id="641524.ADICYQ_3147"/>
<proteinExistence type="predicted"/>
<keyword evidence="2" id="KW-0378">Hydrolase</keyword>
<evidence type="ECO:0000313" key="3">
    <source>
        <dbReference type="Proteomes" id="UP000014974"/>
    </source>
</evidence>
<dbReference type="InterPro" id="IPR029062">
    <property type="entry name" value="Class_I_gatase-like"/>
</dbReference>
<dbReference type="Pfam" id="PF06283">
    <property type="entry name" value="ThuA"/>
    <property type="match status" value="1"/>
</dbReference>
<reference evidence="2 3" key="1">
    <citation type="journal article" date="2013" name="Genome Announc.">
        <title>Draft Genome Sequence of Cyclobacterium qasimii Strain M12-11BT, Isolated from Arctic Marine Sediment.</title>
        <authorList>
            <person name="Shivaji S."/>
            <person name="Ara S."/>
            <person name="Singh A."/>
            <person name="Kumar Pinnaka A."/>
        </authorList>
    </citation>
    <scope>NUCLEOTIDE SEQUENCE [LARGE SCALE GENOMIC DNA]</scope>
    <source>
        <strain evidence="2 3">M12-11B</strain>
    </source>
</reference>